<dbReference type="OrthoDB" id="1201098at2"/>
<dbReference type="InterPro" id="IPR025348">
    <property type="entry name" value="DUF4252"/>
</dbReference>
<dbReference type="RefSeq" id="WP_132792124.1">
    <property type="nucleotide sequence ID" value="NZ_SLXM01000001.1"/>
</dbReference>
<name>A0A4R2P282_9FLAO</name>
<reference evidence="1 2" key="1">
    <citation type="submission" date="2019-03" db="EMBL/GenBank/DDBJ databases">
        <title>Genomic Encyclopedia of Type Strains, Phase IV (KMG-IV): sequencing the most valuable type-strain genomes for metagenomic binning, comparative biology and taxonomic classification.</title>
        <authorList>
            <person name="Goeker M."/>
        </authorList>
    </citation>
    <scope>NUCLEOTIDE SEQUENCE [LARGE SCALE GENOMIC DNA]</scope>
    <source>
        <strain evidence="1 2">DSM 14836</strain>
    </source>
</reference>
<evidence type="ECO:0000313" key="2">
    <source>
        <dbReference type="Proteomes" id="UP000294564"/>
    </source>
</evidence>
<keyword evidence="2" id="KW-1185">Reference proteome</keyword>
<dbReference type="Pfam" id="PF14060">
    <property type="entry name" value="DUF4252"/>
    <property type="match status" value="1"/>
</dbReference>
<dbReference type="AlphaFoldDB" id="A0A4R2P282"/>
<comment type="caution">
    <text evidence="1">The sequence shown here is derived from an EMBL/GenBank/DDBJ whole genome shotgun (WGS) entry which is preliminary data.</text>
</comment>
<proteinExistence type="predicted"/>
<evidence type="ECO:0000313" key="1">
    <source>
        <dbReference type="EMBL" id="TCP28218.1"/>
    </source>
</evidence>
<dbReference type="Proteomes" id="UP000294564">
    <property type="component" value="Unassembled WGS sequence"/>
</dbReference>
<dbReference type="EMBL" id="SLXM01000001">
    <property type="protein sequence ID" value="TCP28218.1"/>
    <property type="molecule type" value="Genomic_DNA"/>
</dbReference>
<protein>
    <submittedName>
        <fullName evidence="1">Uncharacterized protein DUF4252</fullName>
    </submittedName>
</protein>
<gene>
    <name evidence="1" type="ORF">EV195_101380</name>
</gene>
<accession>A0A4R2P282</accession>
<organism evidence="1 2">
    <name type="scientific">Tenacibaculum skagerrakense</name>
    <dbReference type="NCBI Taxonomy" id="186571"/>
    <lineage>
        <taxon>Bacteria</taxon>
        <taxon>Pseudomonadati</taxon>
        <taxon>Bacteroidota</taxon>
        <taxon>Flavobacteriia</taxon>
        <taxon>Flavobacteriales</taxon>
        <taxon>Flavobacteriaceae</taxon>
        <taxon>Tenacibaculum</taxon>
    </lineage>
</organism>
<sequence length="158" mass="17867">MKQLFTAVLLFVTVSITAQKTAYNNFYNDHKEESQFSMSVPVSLSNLISDEADSEEIEVLLKKAEHCKITVFNNKGNAIEKSFRKFARSNGLTTLVKVKDGKDRAAIYFKEKGDLIKEIIIKANSDEDKLVMVGLKIRLTKDEFAEIVSNLKNKEASR</sequence>